<dbReference type="EMBL" id="CAJHNJ030000003">
    <property type="protein sequence ID" value="CAG9094282.1"/>
    <property type="molecule type" value="Genomic_DNA"/>
</dbReference>
<feature type="compositionally biased region" description="Basic and acidic residues" evidence="3">
    <location>
        <begin position="137"/>
        <end position="148"/>
    </location>
</feature>
<reference evidence="5" key="1">
    <citation type="submission" date="2020-11" db="EMBL/GenBank/DDBJ databases">
        <authorList>
            <person name="Whiteford S."/>
        </authorList>
    </citation>
    <scope>NUCLEOTIDE SEQUENCE</scope>
</reference>
<dbReference type="GO" id="GO:0004540">
    <property type="term" value="F:RNA nuclease activity"/>
    <property type="evidence" value="ECO:0007669"/>
    <property type="project" value="InterPro"/>
</dbReference>
<gene>
    <name evidence="5" type="ORF">PLXY2_LOCUS1197</name>
</gene>
<dbReference type="PROSITE" id="PS51392">
    <property type="entry name" value="KEN"/>
    <property type="match status" value="1"/>
</dbReference>
<evidence type="ECO:0000256" key="3">
    <source>
        <dbReference type="SAM" id="MobiDB-lite"/>
    </source>
</evidence>
<dbReference type="InterPro" id="IPR010513">
    <property type="entry name" value="KEN_dom"/>
</dbReference>
<feature type="domain" description="KEN" evidence="4">
    <location>
        <begin position="1"/>
        <end position="57"/>
    </location>
</feature>
<keyword evidence="1" id="KW-0547">Nucleotide-binding</keyword>
<accession>A0A8S4DB34</accession>
<sequence length="157" mass="19169">MKHHFRELEAEVRSSLGKLPDGFVTYWLRRFPLLLPHVWLQMQAFRHEDILHTYYPPAFTVHRDDVPELNAQPDYTGIEENQLFVKSKVYVDETEEPRYKKMGSPRRNNNNDWRSEDRGDVEYRYRSDDVRLRDRQYYKRKEKKRDTDVPVWSLPPQ</sequence>
<evidence type="ECO:0000256" key="2">
    <source>
        <dbReference type="ARBA" id="ARBA00022840"/>
    </source>
</evidence>
<dbReference type="GO" id="GO:0006397">
    <property type="term" value="P:mRNA processing"/>
    <property type="evidence" value="ECO:0007669"/>
    <property type="project" value="InterPro"/>
</dbReference>
<evidence type="ECO:0000259" key="4">
    <source>
        <dbReference type="PROSITE" id="PS51392"/>
    </source>
</evidence>
<keyword evidence="2" id="KW-0067">ATP-binding</keyword>
<dbReference type="Pfam" id="PF06479">
    <property type="entry name" value="Ribonuc_2-5A"/>
    <property type="match status" value="1"/>
</dbReference>
<feature type="region of interest" description="Disordered" evidence="3">
    <location>
        <begin position="137"/>
        <end position="157"/>
    </location>
</feature>
<dbReference type="Gene3D" id="1.20.1440.180">
    <property type="entry name" value="KEN domain"/>
    <property type="match status" value="1"/>
</dbReference>
<evidence type="ECO:0000256" key="1">
    <source>
        <dbReference type="ARBA" id="ARBA00022741"/>
    </source>
</evidence>
<proteinExistence type="predicted"/>
<keyword evidence="6" id="KW-1185">Reference proteome</keyword>
<organism evidence="5 6">
    <name type="scientific">Plutella xylostella</name>
    <name type="common">Diamondback moth</name>
    <name type="synonym">Plutella maculipennis</name>
    <dbReference type="NCBI Taxonomy" id="51655"/>
    <lineage>
        <taxon>Eukaryota</taxon>
        <taxon>Metazoa</taxon>
        <taxon>Ecdysozoa</taxon>
        <taxon>Arthropoda</taxon>
        <taxon>Hexapoda</taxon>
        <taxon>Insecta</taxon>
        <taxon>Pterygota</taxon>
        <taxon>Neoptera</taxon>
        <taxon>Endopterygota</taxon>
        <taxon>Lepidoptera</taxon>
        <taxon>Glossata</taxon>
        <taxon>Ditrysia</taxon>
        <taxon>Yponomeutoidea</taxon>
        <taxon>Plutellidae</taxon>
        <taxon>Plutella</taxon>
    </lineage>
</organism>
<feature type="region of interest" description="Disordered" evidence="3">
    <location>
        <begin position="95"/>
        <end position="118"/>
    </location>
</feature>
<protein>
    <submittedName>
        <fullName evidence="5">(diamondback moth) hypothetical protein</fullName>
    </submittedName>
</protein>
<evidence type="ECO:0000313" key="5">
    <source>
        <dbReference type="EMBL" id="CAG9094282.1"/>
    </source>
</evidence>
<dbReference type="AlphaFoldDB" id="A0A8S4DB34"/>
<evidence type="ECO:0000313" key="6">
    <source>
        <dbReference type="Proteomes" id="UP000653454"/>
    </source>
</evidence>
<name>A0A8S4DB34_PLUXY</name>
<dbReference type="GO" id="GO:0005524">
    <property type="term" value="F:ATP binding"/>
    <property type="evidence" value="ECO:0007669"/>
    <property type="project" value="UniProtKB-KW"/>
</dbReference>
<comment type="caution">
    <text evidence="5">The sequence shown here is derived from an EMBL/GenBank/DDBJ whole genome shotgun (WGS) entry which is preliminary data.</text>
</comment>
<dbReference type="Proteomes" id="UP000653454">
    <property type="component" value="Unassembled WGS sequence"/>
</dbReference>
<dbReference type="InterPro" id="IPR038357">
    <property type="entry name" value="KEN_sf"/>
</dbReference>